<accession>A0AAV6KWB1</accession>
<dbReference type="CDD" id="cd21442">
    <property type="entry name" value="SNARE_NTD_STX6-like"/>
    <property type="match status" value="1"/>
</dbReference>
<dbReference type="GO" id="GO:0048193">
    <property type="term" value="P:Golgi vesicle transport"/>
    <property type="evidence" value="ECO:0007669"/>
    <property type="project" value="InterPro"/>
</dbReference>
<evidence type="ECO:0000256" key="1">
    <source>
        <dbReference type="ARBA" id="ARBA00022927"/>
    </source>
</evidence>
<dbReference type="GO" id="GO:0016020">
    <property type="term" value="C:membrane"/>
    <property type="evidence" value="ECO:0007669"/>
    <property type="project" value="InterPro"/>
</dbReference>
<gene>
    <name evidence="5" type="ORF">RHGRI_006982</name>
</gene>
<keyword evidence="1" id="KW-0653">Protein transport</keyword>
<dbReference type="AlphaFoldDB" id="A0AAV6KWB1"/>
<keyword evidence="3" id="KW-1133">Transmembrane helix</keyword>
<protein>
    <recommendedName>
        <fullName evidence="4">Syntaxin 6/10/61 N-terminal domain-containing protein</fullName>
    </recommendedName>
</protein>
<comment type="subcellular location">
    <subcellularLocation>
        <location evidence="2">Endomembrane system</location>
        <topology evidence="2">Single-pass type IV membrane protein</topology>
    </subcellularLocation>
</comment>
<dbReference type="GO" id="GO:0015031">
    <property type="term" value="P:protein transport"/>
    <property type="evidence" value="ECO:0007669"/>
    <property type="project" value="UniProtKB-KW"/>
</dbReference>
<evidence type="ECO:0000256" key="2">
    <source>
        <dbReference type="ARBA" id="ARBA00046280"/>
    </source>
</evidence>
<dbReference type="GO" id="GO:0012505">
    <property type="term" value="C:endomembrane system"/>
    <property type="evidence" value="ECO:0007669"/>
    <property type="project" value="UniProtKB-SubCell"/>
</dbReference>
<keyword evidence="1" id="KW-0813">Transport</keyword>
<dbReference type="SUPFAM" id="SSF47661">
    <property type="entry name" value="t-snare proteins"/>
    <property type="match status" value="1"/>
</dbReference>
<dbReference type="InterPro" id="IPR010989">
    <property type="entry name" value="SNARE"/>
</dbReference>
<feature type="transmembrane region" description="Helical" evidence="3">
    <location>
        <begin position="369"/>
        <end position="390"/>
    </location>
</feature>
<dbReference type="InterPro" id="IPR015260">
    <property type="entry name" value="Syntaxin-6/10/61_N"/>
</dbReference>
<keyword evidence="3" id="KW-0472">Membrane</keyword>
<comment type="caution">
    <text evidence="5">The sequence shown here is derived from an EMBL/GenBank/DDBJ whole genome shotgun (WGS) entry which is preliminary data.</text>
</comment>
<dbReference type="EMBL" id="JACTNZ010000003">
    <property type="protein sequence ID" value="KAG5556564.1"/>
    <property type="molecule type" value="Genomic_DNA"/>
</dbReference>
<dbReference type="PANTHER" id="PTHR34949:SF2">
    <property type="entry name" value="OS05G0443700 PROTEIN"/>
    <property type="match status" value="1"/>
</dbReference>
<feature type="domain" description="Syntaxin 6/10/61 N-terminal" evidence="4">
    <location>
        <begin position="11"/>
        <end position="112"/>
    </location>
</feature>
<evidence type="ECO:0000313" key="6">
    <source>
        <dbReference type="Proteomes" id="UP000823749"/>
    </source>
</evidence>
<keyword evidence="6" id="KW-1185">Reference proteome</keyword>
<evidence type="ECO:0000256" key="3">
    <source>
        <dbReference type="SAM" id="Phobius"/>
    </source>
</evidence>
<name>A0AAV6KWB1_9ERIC</name>
<evidence type="ECO:0000259" key="4">
    <source>
        <dbReference type="Pfam" id="PF09177"/>
    </source>
</evidence>
<dbReference type="PANTHER" id="PTHR34949">
    <property type="entry name" value="OS05G0443700 PROTEIN"/>
    <property type="match status" value="1"/>
</dbReference>
<reference evidence="5" key="1">
    <citation type="submission" date="2020-08" db="EMBL/GenBank/DDBJ databases">
        <title>Plant Genome Project.</title>
        <authorList>
            <person name="Zhang R.-G."/>
        </authorList>
    </citation>
    <scope>NUCLEOTIDE SEQUENCE</scope>
    <source>
        <strain evidence="5">WSP0</strain>
        <tissue evidence="5">Leaf</tissue>
    </source>
</reference>
<sequence>MASSFRQWESDPLFSAAEVVQDSADRMESLFRLVLHEQNLVQEDHTDQKLLKSVEYHWRDLATTLETAKWQLEDFEREVSLSATMDKSHTRENVISRHKQFIRAIREQILNVEKSLGDTSVGDLLKSTQGLNLDEQDRNGLQLFISGENPTELVPSHDLEDSNIMRRFLDPTAKSSLNGEIVEHNTGEIEISKMNGVVHLDHDFEFEDNKLRKVGSHYSEKLAFEAPSSVLETASDRHGEDGSWDLEANQATDKSFFHKNKLRGYYRRINVFGSLGNLWPPYRGRDRRSFTKRLKDGEEQRHSHSYDNASYGAQGNLQQTSSASGYSYFQGLFSELLARLMQYSWVGNCRARYRRSTYFLLVSRHSKQLISAILVALIMLDLISFHSWIYSSLNLDKGSVSWHSWLLDPSVYPVSHLISAGGFCCLIAVSLVLIGYVSRATVDTETVPRYDDFIYDHVPVHHL</sequence>
<dbReference type="Proteomes" id="UP000823749">
    <property type="component" value="Chromosome 3"/>
</dbReference>
<organism evidence="5 6">
    <name type="scientific">Rhododendron griersonianum</name>
    <dbReference type="NCBI Taxonomy" id="479676"/>
    <lineage>
        <taxon>Eukaryota</taxon>
        <taxon>Viridiplantae</taxon>
        <taxon>Streptophyta</taxon>
        <taxon>Embryophyta</taxon>
        <taxon>Tracheophyta</taxon>
        <taxon>Spermatophyta</taxon>
        <taxon>Magnoliopsida</taxon>
        <taxon>eudicotyledons</taxon>
        <taxon>Gunneridae</taxon>
        <taxon>Pentapetalae</taxon>
        <taxon>asterids</taxon>
        <taxon>Ericales</taxon>
        <taxon>Ericaceae</taxon>
        <taxon>Ericoideae</taxon>
        <taxon>Rhodoreae</taxon>
        <taxon>Rhododendron</taxon>
    </lineage>
</organism>
<proteinExistence type="predicted"/>
<feature type="transmembrane region" description="Helical" evidence="3">
    <location>
        <begin position="410"/>
        <end position="434"/>
    </location>
</feature>
<dbReference type="Gene3D" id="1.20.58.90">
    <property type="match status" value="1"/>
</dbReference>
<dbReference type="Pfam" id="PF09177">
    <property type="entry name" value="STX6_10_61_N"/>
    <property type="match status" value="1"/>
</dbReference>
<evidence type="ECO:0000313" key="5">
    <source>
        <dbReference type="EMBL" id="KAG5556564.1"/>
    </source>
</evidence>
<keyword evidence="3" id="KW-0812">Transmembrane</keyword>